<dbReference type="AlphaFoldDB" id="A0A1S8A8H0"/>
<dbReference type="EMBL" id="DF977474">
    <property type="protein sequence ID" value="GAW26351.1"/>
    <property type="molecule type" value="Genomic_DNA"/>
</dbReference>
<gene>
    <name evidence="1" type="ORF">SAMD00023353_2900060</name>
</gene>
<name>A0A1S8A8H0_ROSNE</name>
<reference evidence="1" key="1">
    <citation type="submission" date="2016-03" db="EMBL/GenBank/DDBJ databases">
        <title>Draft genome sequence of Rosellinia necatrix.</title>
        <authorList>
            <person name="Kanematsu S."/>
        </authorList>
    </citation>
    <scope>NUCLEOTIDE SEQUENCE [LARGE SCALE GENOMIC DNA]</scope>
    <source>
        <strain evidence="1">W97</strain>
    </source>
</reference>
<accession>A0A1S8A8H0</accession>
<protein>
    <submittedName>
        <fullName evidence="1">Putative ABC transporter protein</fullName>
        <ecNumber evidence="1">3.6.1.3</ecNumber>
    </submittedName>
</protein>
<evidence type="ECO:0000313" key="2">
    <source>
        <dbReference type="Proteomes" id="UP000054516"/>
    </source>
</evidence>
<keyword evidence="1" id="KW-0378">Hydrolase</keyword>
<dbReference type="GO" id="GO:0016787">
    <property type="term" value="F:hydrolase activity"/>
    <property type="evidence" value="ECO:0007669"/>
    <property type="project" value="UniProtKB-KW"/>
</dbReference>
<proteinExistence type="predicted"/>
<dbReference type="EC" id="3.6.1.3" evidence="1"/>
<organism evidence="1">
    <name type="scientific">Rosellinia necatrix</name>
    <name type="common">White root-rot fungus</name>
    <dbReference type="NCBI Taxonomy" id="77044"/>
    <lineage>
        <taxon>Eukaryota</taxon>
        <taxon>Fungi</taxon>
        <taxon>Dikarya</taxon>
        <taxon>Ascomycota</taxon>
        <taxon>Pezizomycotina</taxon>
        <taxon>Sordariomycetes</taxon>
        <taxon>Xylariomycetidae</taxon>
        <taxon>Xylariales</taxon>
        <taxon>Xylariaceae</taxon>
        <taxon>Rosellinia</taxon>
    </lineage>
</organism>
<keyword evidence="2" id="KW-1185">Reference proteome</keyword>
<dbReference type="Proteomes" id="UP000054516">
    <property type="component" value="Unassembled WGS sequence"/>
</dbReference>
<evidence type="ECO:0000313" key="1">
    <source>
        <dbReference type="EMBL" id="GAW26351.1"/>
    </source>
</evidence>
<sequence length="72" mass="8049">MSFLYRFILPGILLTVTAPPVFVVLPMSTFTNVDLPAPEPPMTAVREPRSIEPVTFWRIGLGAPLGWKLRLL</sequence>